<dbReference type="EMBL" id="AUZZ01007634">
    <property type="protein sequence ID" value="EQD41568.1"/>
    <property type="molecule type" value="Genomic_DNA"/>
</dbReference>
<dbReference type="SUPFAM" id="SSF55811">
    <property type="entry name" value="Nudix"/>
    <property type="match status" value="1"/>
</dbReference>
<accession>T0Z951</accession>
<reference evidence="1" key="2">
    <citation type="journal article" date="2014" name="ISME J.">
        <title>Microbial stratification in low pH oxic and suboxic macroscopic growths along an acid mine drainage.</title>
        <authorList>
            <person name="Mendez-Garcia C."/>
            <person name="Mesa V."/>
            <person name="Sprenger R.R."/>
            <person name="Richter M."/>
            <person name="Diez M.S."/>
            <person name="Solano J."/>
            <person name="Bargiela R."/>
            <person name="Golyshina O.V."/>
            <person name="Manteca A."/>
            <person name="Ramos J.L."/>
            <person name="Gallego J.R."/>
            <person name="Llorente I."/>
            <person name="Martins Dos Santos V.A."/>
            <person name="Jensen O.N."/>
            <person name="Pelaez A.I."/>
            <person name="Sanchez J."/>
            <person name="Ferrer M."/>
        </authorList>
    </citation>
    <scope>NUCLEOTIDE SEQUENCE</scope>
</reference>
<dbReference type="Gene3D" id="3.90.79.10">
    <property type="entry name" value="Nucleoside Triphosphate Pyrophosphohydrolase"/>
    <property type="match status" value="1"/>
</dbReference>
<dbReference type="AlphaFoldDB" id="T0Z951"/>
<reference evidence="1" key="1">
    <citation type="submission" date="2013-08" db="EMBL/GenBank/DDBJ databases">
        <authorList>
            <person name="Mendez C."/>
            <person name="Richter M."/>
            <person name="Ferrer M."/>
            <person name="Sanchez J."/>
        </authorList>
    </citation>
    <scope>NUCLEOTIDE SEQUENCE</scope>
</reference>
<comment type="caution">
    <text evidence="1">The sequence shown here is derived from an EMBL/GenBank/DDBJ whole genome shotgun (WGS) entry which is preliminary data.</text>
</comment>
<evidence type="ECO:0000313" key="1">
    <source>
        <dbReference type="EMBL" id="EQD41568.1"/>
    </source>
</evidence>
<dbReference type="GO" id="GO:0016853">
    <property type="term" value="F:isomerase activity"/>
    <property type="evidence" value="ECO:0007669"/>
    <property type="project" value="UniProtKB-KW"/>
</dbReference>
<dbReference type="InterPro" id="IPR015797">
    <property type="entry name" value="NUDIX_hydrolase-like_dom_sf"/>
</dbReference>
<organism evidence="1">
    <name type="scientific">mine drainage metagenome</name>
    <dbReference type="NCBI Taxonomy" id="410659"/>
    <lineage>
        <taxon>unclassified sequences</taxon>
        <taxon>metagenomes</taxon>
        <taxon>ecological metagenomes</taxon>
    </lineage>
</organism>
<gene>
    <name evidence="1" type="ORF">B2A_10603</name>
</gene>
<name>T0Z951_9ZZZZ</name>
<proteinExistence type="predicted"/>
<protein>
    <submittedName>
        <fullName evidence="1">Isopentenyl-diphosphate delta-isomerase</fullName>
    </submittedName>
</protein>
<feature type="non-terminal residue" evidence="1">
    <location>
        <position position="1"/>
    </location>
</feature>
<sequence>QAQFDGAGAEHELCSVFIGCSAAPVRANGAEVTAWRWIGPEALDAEMRDAGAARFTPWFTQEWERIRRDHQADVRALVHG</sequence>
<keyword evidence="1" id="KW-0413">Isomerase</keyword>